<sequence length="313" mass="36210">MGYLIGAPKAVLNPDYNRELWSIQANQAEYLAKDMKNRSHGWILEAAGDIFREFTGVHQPDPSYIEEKLSRIEKNWAIKLDRESTIPESDIPLREELLRVYNSMDVKTPRAKAVVELINKIVDKDTVGIAKNIKYIREEIDKEVAKWTQIEIAPKAKSSKEPWEMTREELLSDPRFVIKTNISRATIINKEKVGLPPTFFDRPKVEQEHIIKHELAHLRVHKLVNSEELWKIIDSHLFGKYDKELKEFIPEKGFYQTEVREILAESIVNYEDNPIKYTELHPQQAPLIKSLVEGTFTGIPELAPKAGGKKYLI</sequence>
<organism evidence="1">
    <name type="scientific">candidate division CPR3 bacterium</name>
    <dbReference type="NCBI Taxonomy" id="2268181"/>
    <lineage>
        <taxon>Bacteria</taxon>
        <taxon>Bacteria division CPR3</taxon>
    </lineage>
</organism>
<accession>A0A7C1SPL1</accession>
<reference evidence="1" key="1">
    <citation type="journal article" date="2020" name="mSystems">
        <title>Genome- and Community-Level Interaction Insights into Carbon Utilization and Element Cycling Functions of Hydrothermarchaeota in Hydrothermal Sediment.</title>
        <authorList>
            <person name="Zhou Z."/>
            <person name="Liu Y."/>
            <person name="Xu W."/>
            <person name="Pan J."/>
            <person name="Luo Z.H."/>
            <person name="Li M."/>
        </authorList>
    </citation>
    <scope>NUCLEOTIDE SEQUENCE [LARGE SCALE GENOMIC DNA]</scope>
    <source>
        <strain evidence="1">HyVt-369</strain>
    </source>
</reference>
<gene>
    <name evidence="1" type="ORF">ENI13_00260</name>
</gene>
<dbReference type="AlphaFoldDB" id="A0A7C1SPL1"/>
<dbReference type="EMBL" id="DRHL01000012">
    <property type="protein sequence ID" value="HEB13395.1"/>
    <property type="molecule type" value="Genomic_DNA"/>
</dbReference>
<comment type="caution">
    <text evidence="1">The sequence shown here is derived from an EMBL/GenBank/DDBJ whole genome shotgun (WGS) entry which is preliminary data.</text>
</comment>
<dbReference type="Proteomes" id="UP000885695">
    <property type="component" value="Unassembled WGS sequence"/>
</dbReference>
<proteinExistence type="predicted"/>
<evidence type="ECO:0000313" key="1">
    <source>
        <dbReference type="EMBL" id="HEB13395.1"/>
    </source>
</evidence>
<protein>
    <submittedName>
        <fullName evidence="1">Uncharacterized protein</fullName>
    </submittedName>
</protein>
<name>A0A7C1SPL1_UNCC3</name>